<proteinExistence type="predicted"/>
<dbReference type="EMBL" id="VLTK01000014">
    <property type="protein sequence ID" value="TSI12836.1"/>
    <property type="molecule type" value="Genomic_DNA"/>
</dbReference>
<dbReference type="OrthoDB" id="5405911at2"/>
<protein>
    <submittedName>
        <fullName evidence="3">N-acetyltransferase</fullName>
    </submittedName>
</protein>
<evidence type="ECO:0000313" key="4">
    <source>
        <dbReference type="Proteomes" id="UP000316406"/>
    </source>
</evidence>
<gene>
    <name evidence="3" type="ORF">FO013_18800</name>
</gene>
<reference evidence="3 4" key="1">
    <citation type="submission" date="2019-07" db="EMBL/GenBank/DDBJ databases">
        <title>Draft genome sequence of Brevibacterium aurantiacum XU54 isolated from Xinjiang China.</title>
        <authorList>
            <person name="Xu X."/>
        </authorList>
    </citation>
    <scope>NUCLEOTIDE SEQUENCE [LARGE SCALE GENOMIC DNA]</scope>
    <source>
        <strain evidence="3 4">XU54</strain>
    </source>
</reference>
<dbReference type="InterPro" id="IPR000182">
    <property type="entry name" value="GNAT_dom"/>
</dbReference>
<dbReference type="PROSITE" id="PS51729">
    <property type="entry name" value="GNAT_YJDJ"/>
    <property type="match status" value="1"/>
</dbReference>
<dbReference type="GO" id="GO:0016747">
    <property type="term" value="F:acyltransferase activity, transferring groups other than amino-acyl groups"/>
    <property type="evidence" value="ECO:0007669"/>
    <property type="project" value="InterPro"/>
</dbReference>
<dbReference type="AlphaFoldDB" id="A0A556C686"/>
<evidence type="ECO:0000259" key="1">
    <source>
        <dbReference type="PROSITE" id="PS51186"/>
    </source>
</evidence>
<dbReference type="SUPFAM" id="SSF55729">
    <property type="entry name" value="Acyl-CoA N-acyltransferases (Nat)"/>
    <property type="match status" value="1"/>
</dbReference>
<dbReference type="InterPro" id="IPR016181">
    <property type="entry name" value="Acyl_CoA_acyltransferase"/>
</dbReference>
<feature type="domain" description="N-acetyltransferase" evidence="2">
    <location>
        <begin position="16"/>
        <end position="107"/>
    </location>
</feature>
<evidence type="ECO:0000313" key="3">
    <source>
        <dbReference type="EMBL" id="TSI12836.1"/>
    </source>
</evidence>
<dbReference type="InterPro" id="IPR031165">
    <property type="entry name" value="GNAT_YJDJ"/>
</dbReference>
<comment type="caution">
    <text evidence="3">The sequence shown here is derived from an EMBL/GenBank/DDBJ whole genome shotgun (WGS) entry which is preliminary data.</text>
</comment>
<keyword evidence="3" id="KW-0808">Transferase</keyword>
<dbReference type="PROSITE" id="PS51186">
    <property type="entry name" value="GNAT"/>
    <property type="match status" value="1"/>
</dbReference>
<evidence type="ECO:0000259" key="2">
    <source>
        <dbReference type="PROSITE" id="PS51729"/>
    </source>
</evidence>
<sequence>MSEALKDSTGADVHVELDDQGQSYVITVDGGEVAGHAYFLPGPEAETERIFYHTVVDEAFGGRGLSKVLVAQALADSREKSITVVPVCPLFVKKLNDTGDDYQAEGGRFRKATGADIDIVKRHAE</sequence>
<feature type="domain" description="N-acetyltransferase" evidence="1">
    <location>
        <begin position="1"/>
        <end position="125"/>
    </location>
</feature>
<name>A0A556C686_BREAU</name>
<keyword evidence="4" id="KW-1185">Reference proteome</keyword>
<dbReference type="Proteomes" id="UP000316406">
    <property type="component" value="Unassembled WGS sequence"/>
</dbReference>
<accession>A0A556C686</accession>
<organism evidence="3 4">
    <name type="scientific">Brevibacterium aurantiacum</name>
    <dbReference type="NCBI Taxonomy" id="273384"/>
    <lineage>
        <taxon>Bacteria</taxon>
        <taxon>Bacillati</taxon>
        <taxon>Actinomycetota</taxon>
        <taxon>Actinomycetes</taxon>
        <taxon>Micrococcales</taxon>
        <taxon>Brevibacteriaceae</taxon>
        <taxon>Brevibacterium</taxon>
    </lineage>
</organism>
<dbReference type="Pfam" id="PF14542">
    <property type="entry name" value="Acetyltransf_CG"/>
    <property type="match status" value="1"/>
</dbReference>
<dbReference type="RefSeq" id="WP_143924097.1">
    <property type="nucleotide sequence ID" value="NZ_VLTK01000014.1"/>
</dbReference>
<dbReference type="CDD" id="cd04301">
    <property type="entry name" value="NAT_SF"/>
    <property type="match status" value="1"/>
</dbReference>
<dbReference type="Gene3D" id="3.40.630.30">
    <property type="match status" value="1"/>
</dbReference>